<organism evidence="1 2">
    <name type="scientific">Oesophagostomum dentatum</name>
    <name type="common">Nodular worm</name>
    <dbReference type="NCBI Taxonomy" id="61180"/>
    <lineage>
        <taxon>Eukaryota</taxon>
        <taxon>Metazoa</taxon>
        <taxon>Ecdysozoa</taxon>
        <taxon>Nematoda</taxon>
        <taxon>Chromadorea</taxon>
        <taxon>Rhabditida</taxon>
        <taxon>Rhabditina</taxon>
        <taxon>Rhabditomorpha</taxon>
        <taxon>Strongyloidea</taxon>
        <taxon>Strongylidae</taxon>
        <taxon>Oesophagostomum</taxon>
    </lineage>
</organism>
<accession>A0A0B1TJ10</accession>
<proteinExistence type="predicted"/>
<evidence type="ECO:0000313" key="1">
    <source>
        <dbReference type="EMBL" id="KHJ95802.1"/>
    </source>
</evidence>
<gene>
    <name evidence="1" type="ORF">OESDEN_04247</name>
</gene>
<keyword evidence="2" id="KW-1185">Reference proteome</keyword>
<name>A0A0B1TJ10_OESDE</name>
<dbReference type="OrthoDB" id="5874229at2759"/>
<evidence type="ECO:0000313" key="2">
    <source>
        <dbReference type="Proteomes" id="UP000053660"/>
    </source>
</evidence>
<dbReference type="EMBL" id="KN549842">
    <property type="protein sequence ID" value="KHJ95802.1"/>
    <property type="molecule type" value="Genomic_DNA"/>
</dbReference>
<sequence length="152" mass="17416">MTVIYLVLPNRVDRGTSTSIISTADVPLAGGQASPVILFYLQRFNNPQRESSRNEYTATVFGYKIKLPRFIRTLSIKVKEFFVGPTGVFTKLKNFFTGNTKISTHVFGRKIDFKANVPLSKSEVRKSFKSFFRKFRTDPMARVLFVMYLNLV</sequence>
<protein>
    <submittedName>
        <fullName evidence="1">Uncharacterized protein</fullName>
    </submittedName>
</protein>
<dbReference type="Proteomes" id="UP000053660">
    <property type="component" value="Unassembled WGS sequence"/>
</dbReference>
<dbReference type="AlphaFoldDB" id="A0A0B1TJ10"/>
<reference evidence="1 2" key="1">
    <citation type="submission" date="2014-03" db="EMBL/GenBank/DDBJ databases">
        <title>Draft genome of the hookworm Oesophagostomum dentatum.</title>
        <authorList>
            <person name="Mitreva M."/>
        </authorList>
    </citation>
    <scope>NUCLEOTIDE SEQUENCE [LARGE SCALE GENOMIC DNA]</scope>
    <source>
        <strain evidence="1 2">OD-Hann</strain>
    </source>
</reference>